<reference evidence="3 4" key="1">
    <citation type="submission" date="2024-08" db="EMBL/GenBank/DDBJ databases">
        <title>Gnathostoma spinigerum genome.</title>
        <authorList>
            <person name="Gonzalez-Bertolin B."/>
            <person name="Monzon S."/>
            <person name="Zaballos A."/>
            <person name="Jimenez P."/>
            <person name="Dekumyoy P."/>
            <person name="Varona S."/>
            <person name="Cuesta I."/>
            <person name="Sumanam S."/>
            <person name="Adisakwattana P."/>
            <person name="Gasser R.B."/>
            <person name="Hernandez-Gonzalez A."/>
            <person name="Young N.D."/>
            <person name="Perteguer M.J."/>
        </authorList>
    </citation>
    <scope>NUCLEOTIDE SEQUENCE [LARGE SCALE GENOMIC DNA]</scope>
    <source>
        <strain evidence="3">AL3</strain>
        <tissue evidence="3">Liver</tissue>
    </source>
</reference>
<dbReference type="InterPro" id="IPR013783">
    <property type="entry name" value="Ig-like_fold"/>
</dbReference>
<dbReference type="EMBL" id="JBGFUD010008383">
    <property type="protein sequence ID" value="MFH4982045.1"/>
    <property type="molecule type" value="Genomic_DNA"/>
</dbReference>
<dbReference type="PROSITE" id="PS50835">
    <property type="entry name" value="IG_LIKE"/>
    <property type="match status" value="1"/>
</dbReference>
<dbReference type="SUPFAM" id="SSF47986">
    <property type="entry name" value="DEATH domain"/>
    <property type="match status" value="1"/>
</dbReference>
<evidence type="ECO:0000259" key="1">
    <source>
        <dbReference type="PROSITE" id="PS50208"/>
    </source>
</evidence>
<dbReference type="PROSITE" id="PS50208">
    <property type="entry name" value="CASPASE_P20"/>
    <property type="match status" value="1"/>
</dbReference>
<organism evidence="3 4">
    <name type="scientific">Gnathostoma spinigerum</name>
    <dbReference type="NCBI Taxonomy" id="75299"/>
    <lineage>
        <taxon>Eukaryota</taxon>
        <taxon>Metazoa</taxon>
        <taxon>Ecdysozoa</taxon>
        <taxon>Nematoda</taxon>
        <taxon>Chromadorea</taxon>
        <taxon>Rhabditida</taxon>
        <taxon>Spirurina</taxon>
        <taxon>Gnathostomatomorpha</taxon>
        <taxon>Gnathostomatoidea</taxon>
        <taxon>Gnathostomatidae</taxon>
        <taxon>Gnathostoma</taxon>
    </lineage>
</organism>
<comment type="caution">
    <text evidence="3">The sequence shown here is derived from an EMBL/GenBank/DDBJ whole genome shotgun (WGS) entry which is preliminary data.</text>
</comment>
<proteinExistence type="predicted"/>
<evidence type="ECO:0008006" key="5">
    <source>
        <dbReference type="Google" id="ProtNLM"/>
    </source>
</evidence>
<dbReference type="PANTHER" id="PTHR22576:SF37">
    <property type="entry name" value="MUCOSA-ASSOCIATED LYMPHOID TISSUE LYMPHOMA TRANSLOCATION PROTEIN 1"/>
    <property type="match status" value="1"/>
</dbReference>
<dbReference type="InterPro" id="IPR052039">
    <property type="entry name" value="Caspase-related_regulators"/>
</dbReference>
<gene>
    <name evidence="3" type="ORF">AB6A40_008754</name>
</gene>
<keyword evidence="4" id="KW-1185">Reference proteome</keyword>
<dbReference type="InterPro" id="IPR007110">
    <property type="entry name" value="Ig-like_dom"/>
</dbReference>
<name>A0ABD6ER78_9BILA</name>
<dbReference type="InterPro" id="IPR001309">
    <property type="entry name" value="Pept_C14_p20"/>
</dbReference>
<dbReference type="Pfam" id="PF00656">
    <property type="entry name" value="Peptidase_C14"/>
    <property type="match status" value="1"/>
</dbReference>
<protein>
    <recommendedName>
        <fullName evidence="5">Caspase-8</fullName>
    </recommendedName>
</protein>
<dbReference type="Gene3D" id="3.40.50.1460">
    <property type="match status" value="1"/>
</dbReference>
<evidence type="ECO:0000313" key="3">
    <source>
        <dbReference type="EMBL" id="MFH4982045.1"/>
    </source>
</evidence>
<dbReference type="InterPro" id="IPR011029">
    <property type="entry name" value="DEATH-like_dom_sf"/>
</dbReference>
<dbReference type="AlphaFoldDB" id="A0ABD6ER78"/>
<dbReference type="SUPFAM" id="SSF52129">
    <property type="entry name" value="Caspase-like"/>
    <property type="match status" value="1"/>
</dbReference>
<dbReference type="PANTHER" id="PTHR22576">
    <property type="entry name" value="MUCOSA ASSOCIATED LYMPHOID TISSUE LYMPHOMA TRANSLOCATION PROTEIN 1/PARACASPASE"/>
    <property type="match status" value="1"/>
</dbReference>
<sequence>MSTPSPLSTNLAELPFATLHRLAVCLNASELWLKVAGSEADARFYLSCEEVEKISRQKNPGSAYLNLLGNRGQTVGDFLKKMQALSYVFGSLFDEPQLILRRKFAAIIWSRSCQISVTFIENGLVLKLKCHAKGFPYPSFQWFRDGVPIEGEHGNTVLVKRCRCVAGFTFHCRINNEIVSGREYSRHYRSGGKQLKSELISKDLELSSYLIDADILCSRCQQLLFGRSRSQLEYGDSVNEGDTHNEGYLFAVDKVALVISNCHYENLPDLLTPHCDAETLAQILQEMQFKTVTMGDLKLEELKMIVKEYKKLLGNGVYALFYFVGHGFEANGECYLLPVDAPAEGYTLSTCISMDWILGMQREYCPALNLVLLDICRKFLPCDVTVFKRSHDPDTNVTINRNTVFGYATSFGVSAYEIQGENNGVFMTCLKNHLASPKPVIDMLNRVFRDIENNKDVCNLQIPELRSNLTHPRSLSDPLVIDGHTLSFEYHTTHWRFMHELPSPKHVNFPELSLKVTIWFDFVGHFTNKVYVFSSVGDYKTKDSRELDDDQAPSTNALNHLAFLKFPENLESSGVRIIEDDEEGNSLRILLSHLQRSNGEITSRIELIRRGDGTVVATAEALLGHMLITRMKNE</sequence>
<evidence type="ECO:0000259" key="2">
    <source>
        <dbReference type="PROSITE" id="PS50835"/>
    </source>
</evidence>
<dbReference type="Gene3D" id="2.60.40.10">
    <property type="entry name" value="Immunoglobulins"/>
    <property type="match status" value="1"/>
</dbReference>
<dbReference type="Proteomes" id="UP001608902">
    <property type="component" value="Unassembled WGS sequence"/>
</dbReference>
<dbReference type="InterPro" id="IPR036179">
    <property type="entry name" value="Ig-like_dom_sf"/>
</dbReference>
<feature type="domain" description="Ig-like" evidence="2">
    <location>
        <begin position="96"/>
        <end position="185"/>
    </location>
</feature>
<feature type="domain" description="Caspase family p20" evidence="1">
    <location>
        <begin position="252"/>
        <end position="377"/>
    </location>
</feature>
<evidence type="ECO:0000313" key="4">
    <source>
        <dbReference type="Proteomes" id="UP001608902"/>
    </source>
</evidence>
<dbReference type="InterPro" id="IPR029030">
    <property type="entry name" value="Caspase-like_dom_sf"/>
</dbReference>
<accession>A0ABD6ER78</accession>
<dbReference type="InterPro" id="IPR011600">
    <property type="entry name" value="Pept_C14_caspase"/>
</dbReference>
<dbReference type="SUPFAM" id="SSF48726">
    <property type="entry name" value="Immunoglobulin"/>
    <property type="match status" value="1"/>
</dbReference>